<keyword evidence="2" id="KW-1185">Reference proteome</keyword>
<dbReference type="eggNOG" id="ENOG502Z8DI">
    <property type="taxonomic scope" value="Bacteria"/>
</dbReference>
<sequence>MNGFHQVKLNPNNAGISIKFLGATSGPKYSAQQYLPLKAGWSVRPPCAKGISILATWYRSNVFKKEHAHGV</sequence>
<organism evidence="1 2">
    <name type="scientific">Pseudoalteromonas tunicata D2</name>
    <dbReference type="NCBI Taxonomy" id="87626"/>
    <lineage>
        <taxon>Bacteria</taxon>
        <taxon>Pseudomonadati</taxon>
        <taxon>Pseudomonadota</taxon>
        <taxon>Gammaproteobacteria</taxon>
        <taxon>Alteromonadales</taxon>
        <taxon>Pseudoalteromonadaceae</taxon>
        <taxon>Pseudoalteromonas</taxon>
    </lineage>
</organism>
<reference evidence="1 2" key="1">
    <citation type="submission" date="2006-02" db="EMBL/GenBank/DDBJ databases">
        <authorList>
            <person name="Moran M.A."/>
            <person name="Kjelleberg S."/>
            <person name="Egan S."/>
            <person name="Saunders N."/>
            <person name="Thomas T."/>
            <person name="Ferriera S."/>
            <person name="Johnson J."/>
            <person name="Kravitz S."/>
            <person name="Halpern A."/>
            <person name="Remington K."/>
            <person name="Beeson K."/>
            <person name="Tran B."/>
            <person name="Rogers Y.-H."/>
            <person name="Friedman R."/>
            <person name="Venter J.C."/>
        </authorList>
    </citation>
    <scope>NUCLEOTIDE SEQUENCE [LARGE SCALE GENOMIC DNA]</scope>
    <source>
        <strain evidence="1 2">D2</strain>
    </source>
</reference>
<dbReference type="InterPro" id="IPR018883">
    <property type="entry name" value="Delta_CA"/>
</dbReference>
<dbReference type="AlphaFoldDB" id="A4CDB7"/>
<dbReference type="OrthoDB" id="8902034at2"/>
<dbReference type="EMBL" id="AAOH01000006">
    <property type="protein sequence ID" value="EAR27560.1"/>
    <property type="molecule type" value="Genomic_DNA"/>
</dbReference>
<dbReference type="Proteomes" id="UP000006201">
    <property type="component" value="Unassembled WGS sequence"/>
</dbReference>
<dbReference type="RefSeq" id="WP_009838822.1">
    <property type="nucleotide sequence ID" value="NZ_AAOH01000006.1"/>
</dbReference>
<comment type="caution">
    <text evidence="1">The sequence shown here is derived from an EMBL/GenBank/DDBJ whole genome shotgun (WGS) entry which is preliminary data.</text>
</comment>
<accession>A4CDB7</accession>
<evidence type="ECO:0000313" key="2">
    <source>
        <dbReference type="Proteomes" id="UP000006201"/>
    </source>
</evidence>
<evidence type="ECO:0000313" key="1">
    <source>
        <dbReference type="EMBL" id="EAR27560.1"/>
    </source>
</evidence>
<gene>
    <name evidence="1" type="ORF">PTD2_16012</name>
</gene>
<protein>
    <submittedName>
        <fullName evidence="1">Uncharacterized protein</fullName>
    </submittedName>
</protein>
<dbReference type="STRING" id="87626.PTD2_16012"/>
<name>A4CDB7_9GAMM</name>
<dbReference type="HOGENOM" id="CLU_2737078_0_0_6"/>
<proteinExistence type="predicted"/>
<dbReference type="Pfam" id="PF10563">
    <property type="entry name" value="CA_like"/>
    <property type="match status" value="1"/>
</dbReference>